<dbReference type="GO" id="GO:0016706">
    <property type="term" value="F:2-oxoglutarate-dependent dioxygenase activity"/>
    <property type="evidence" value="ECO:0007669"/>
    <property type="project" value="UniProtKB-ARBA"/>
</dbReference>
<dbReference type="Gene3D" id="3.60.130.10">
    <property type="entry name" value="Clavaminate synthase-like"/>
    <property type="match status" value="1"/>
</dbReference>
<dbReference type="EMBL" id="CP027860">
    <property type="protein sequence ID" value="AVP97155.1"/>
    <property type="molecule type" value="Genomic_DNA"/>
</dbReference>
<comment type="cofactor">
    <cofactor evidence="1">
        <name>Fe(2+)</name>
        <dbReference type="ChEBI" id="CHEBI:29033"/>
    </cofactor>
</comment>
<evidence type="ECO:0000256" key="3">
    <source>
        <dbReference type="ARBA" id="ARBA00023194"/>
    </source>
</evidence>
<dbReference type="InterPro" id="IPR050411">
    <property type="entry name" value="AlphaKG_dependent_hydroxylases"/>
</dbReference>
<evidence type="ECO:0000313" key="6">
    <source>
        <dbReference type="Proteomes" id="UP000241074"/>
    </source>
</evidence>
<dbReference type="PANTHER" id="PTHR10696">
    <property type="entry name" value="GAMMA-BUTYROBETAINE HYDROXYLASE-RELATED"/>
    <property type="match status" value="1"/>
</dbReference>
<proteinExistence type="predicted"/>
<accession>A0A2P1PQP0</accession>
<dbReference type="PANTHER" id="PTHR10696:SF56">
    <property type="entry name" value="TAUD_TFDA-LIKE DOMAIN-CONTAINING PROTEIN"/>
    <property type="match status" value="1"/>
</dbReference>
<name>A0A2P1PQP0_9GAMM</name>
<dbReference type="InterPro" id="IPR042098">
    <property type="entry name" value="TauD-like_sf"/>
</dbReference>
<keyword evidence="3" id="KW-0045">Antibiotic biosynthesis</keyword>
<dbReference type="Pfam" id="PF02668">
    <property type="entry name" value="TauD"/>
    <property type="match status" value="1"/>
</dbReference>
<evidence type="ECO:0000313" key="5">
    <source>
        <dbReference type="EMBL" id="AVP97155.1"/>
    </source>
</evidence>
<keyword evidence="6" id="KW-1185">Reference proteome</keyword>
<organism evidence="5 6">
    <name type="scientific">Ahniella affigens</name>
    <dbReference type="NCBI Taxonomy" id="2021234"/>
    <lineage>
        <taxon>Bacteria</taxon>
        <taxon>Pseudomonadati</taxon>
        <taxon>Pseudomonadota</taxon>
        <taxon>Gammaproteobacteria</taxon>
        <taxon>Lysobacterales</taxon>
        <taxon>Rhodanobacteraceae</taxon>
        <taxon>Ahniella</taxon>
    </lineage>
</organism>
<evidence type="ECO:0000256" key="1">
    <source>
        <dbReference type="ARBA" id="ARBA00001954"/>
    </source>
</evidence>
<dbReference type="AlphaFoldDB" id="A0A2P1PQP0"/>
<feature type="domain" description="TauD/TfdA-like" evidence="4">
    <location>
        <begin position="96"/>
        <end position="385"/>
    </location>
</feature>
<protein>
    <submittedName>
        <fullName evidence="5">Taurine catabolism dioxygenase TauD</fullName>
    </submittedName>
</protein>
<dbReference type="GO" id="GO:0017000">
    <property type="term" value="P:antibiotic biosynthetic process"/>
    <property type="evidence" value="ECO:0007669"/>
    <property type="project" value="UniProtKB-KW"/>
</dbReference>
<gene>
    <name evidence="5" type="ORF">C7S18_08090</name>
</gene>
<dbReference type="OrthoDB" id="9769888at2"/>
<dbReference type="KEGG" id="xba:C7S18_08090"/>
<sequence length="386" mass="43494">MTASLRALRRPLEPRRCLTAWSSKYDPLHGTPASASARRFRGSEFPAREHGSHQFWRRMMDLSLMDQPAVAADEVEIGVPQGAHALPVLIRRLGFGVDLVTWAVAHQELLERLLLRHGALVFQGFKINGSTHFEQLIAKLYQRELLEYTNRSTPRTQVKGRIYTSTEYPPDETIPLHNENAYTSAWPSRVFFFCMTPSSQGGETTIADSRRVLARISPATRARFERLGVRYVRNYGVLDLPWHEVFQTHDKGEVESFCHQRGISCTWQSDGGLRTEEVCQATTVHPVTGESVWFNQAHLFHVSSLKSDVRDALVDSMPESAWPRNAYYGDGSAIEPDVLAEIRQAFDAETVARPWQAGDVLLVDNVLAAHGRKPFTGTRKVLVGMV</sequence>
<dbReference type="InterPro" id="IPR003819">
    <property type="entry name" value="TauD/TfdA-like"/>
</dbReference>
<dbReference type="Proteomes" id="UP000241074">
    <property type="component" value="Chromosome"/>
</dbReference>
<keyword evidence="5" id="KW-0223">Dioxygenase</keyword>
<evidence type="ECO:0000259" key="4">
    <source>
        <dbReference type="Pfam" id="PF02668"/>
    </source>
</evidence>
<reference evidence="5 6" key="2">
    <citation type="submission" date="2018-03" db="EMBL/GenBank/DDBJ databases">
        <authorList>
            <person name="Keele B.F."/>
        </authorList>
    </citation>
    <scope>NUCLEOTIDE SEQUENCE [LARGE SCALE GENOMIC DNA]</scope>
    <source>
        <strain evidence="5 6">D13</strain>
    </source>
</reference>
<reference evidence="5 6" key="1">
    <citation type="submission" date="2018-03" db="EMBL/GenBank/DDBJ databases">
        <title>Ahniella affigens gen. nov., sp. nov., a gammaproteobacterium isolated from sandy soil near a stream.</title>
        <authorList>
            <person name="Ko Y."/>
            <person name="Kim J.-H."/>
        </authorList>
    </citation>
    <scope>NUCLEOTIDE SEQUENCE [LARGE SCALE GENOMIC DNA]</scope>
    <source>
        <strain evidence="5 6">D13</strain>
    </source>
</reference>
<evidence type="ECO:0000256" key="2">
    <source>
        <dbReference type="ARBA" id="ARBA00023002"/>
    </source>
</evidence>
<dbReference type="SUPFAM" id="SSF51197">
    <property type="entry name" value="Clavaminate synthase-like"/>
    <property type="match status" value="1"/>
</dbReference>
<keyword evidence="2" id="KW-0560">Oxidoreductase</keyword>